<evidence type="ECO:0000256" key="7">
    <source>
        <dbReference type="ARBA" id="ARBA00022801"/>
    </source>
</evidence>
<dbReference type="GO" id="GO:0008270">
    <property type="term" value="F:zinc ion binding"/>
    <property type="evidence" value="ECO:0007669"/>
    <property type="project" value="InterPro"/>
</dbReference>
<dbReference type="GO" id="GO:0005737">
    <property type="term" value="C:cytoplasm"/>
    <property type="evidence" value="ECO:0007669"/>
    <property type="project" value="TreeGrafter"/>
</dbReference>
<keyword evidence="7" id="KW-0378">Hydrolase</keyword>
<dbReference type="SUPFAM" id="SSF51556">
    <property type="entry name" value="Metallo-dependent hydrolases"/>
    <property type="match status" value="1"/>
</dbReference>
<dbReference type="GO" id="GO:0000256">
    <property type="term" value="P:allantoin catabolic process"/>
    <property type="evidence" value="ECO:0007669"/>
    <property type="project" value="InterPro"/>
</dbReference>
<dbReference type="NCBIfam" id="TIGR03178">
    <property type="entry name" value="allantoinase"/>
    <property type="match status" value="1"/>
</dbReference>
<proteinExistence type="inferred from homology"/>
<comment type="pathway">
    <text evidence="2">Nitrogen metabolism; (S)-allantoin degradation; allantoate from (S)-allantoin: step 1/1.</text>
</comment>
<evidence type="ECO:0000259" key="9">
    <source>
        <dbReference type="Pfam" id="PF01979"/>
    </source>
</evidence>
<dbReference type="InterPro" id="IPR011059">
    <property type="entry name" value="Metal-dep_hydrolase_composite"/>
</dbReference>
<evidence type="ECO:0000256" key="5">
    <source>
        <dbReference type="ARBA" id="ARBA00012863"/>
    </source>
</evidence>
<dbReference type="SUPFAM" id="SSF51338">
    <property type="entry name" value="Composite domain of metallo-dependent hydrolases"/>
    <property type="match status" value="1"/>
</dbReference>
<evidence type="ECO:0000313" key="10">
    <source>
        <dbReference type="EMBL" id="SVA96953.1"/>
    </source>
</evidence>
<accession>A0A382A7M1</accession>
<dbReference type="PANTHER" id="PTHR43668">
    <property type="entry name" value="ALLANTOINASE"/>
    <property type="match status" value="1"/>
</dbReference>
<protein>
    <recommendedName>
        <fullName evidence="5">allantoinase</fullName>
        <ecNumber evidence="5">3.5.2.5</ecNumber>
    </recommendedName>
</protein>
<comment type="subunit">
    <text evidence="4">Homotetramer.</text>
</comment>
<dbReference type="GO" id="GO:0004038">
    <property type="term" value="F:allantoinase activity"/>
    <property type="evidence" value="ECO:0007669"/>
    <property type="project" value="UniProtKB-EC"/>
</dbReference>
<reference evidence="10" key="1">
    <citation type="submission" date="2018-05" db="EMBL/GenBank/DDBJ databases">
        <authorList>
            <person name="Lanie J.A."/>
            <person name="Ng W.-L."/>
            <person name="Kazmierczak K.M."/>
            <person name="Andrzejewski T.M."/>
            <person name="Davidsen T.M."/>
            <person name="Wayne K.J."/>
            <person name="Tettelin H."/>
            <person name="Glass J.I."/>
            <person name="Rusch D."/>
            <person name="Podicherti R."/>
            <person name="Tsui H.-C.T."/>
            <person name="Winkler M.E."/>
        </authorList>
    </citation>
    <scope>NUCLEOTIDE SEQUENCE</scope>
</reference>
<dbReference type="GO" id="GO:0050897">
    <property type="term" value="F:cobalt ion binding"/>
    <property type="evidence" value="ECO:0007669"/>
    <property type="project" value="InterPro"/>
</dbReference>
<name>A0A382A7M1_9ZZZZ</name>
<organism evidence="10">
    <name type="scientific">marine metagenome</name>
    <dbReference type="NCBI Taxonomy" id="408172"/>
    <lineage>
        <taxon>unclassified sequences</taxon>
        <taxon>metagenomes</taxon>
        <taxon>ecological metagenomes</taxon>
    </lineage>
</organism>
<dbReference type="AlphaFoldDB" id="A0A382A7M1"/>
<feature type="domain" description="Amidohydrolase-related" evidence="9">
    <location>
        <begin position="54"/>
        <end position="314"/>
    </location>
</feature>
<dbReference type="EC" id="3.5.2.5" evidence="5"/>
<dbReference type="PANTHER" id="PTHR43668:SF2">
    <property type="entry name" value="ALLANTOINASE"/>
    <property type="match status" value="1"/>
</dbReference>
<dbReference type="InterPro" id="IPR050138">
    <property type="entry name" value="DHOase/Allantoinase_Hydrolase"/>
</dbReference>
<evidence type="ECO:0000256" key="8">
    <source>
        <dbReference type="ARBA" id="ARBA00022833"/>
    </source>
</evidence>
<dbReference type="InterPro" id="IPR032466">
    <property type="entry name" value="Metal_Hydrolase"/>
</dbReference>
<sequence>MSISPTLALTSQRVMTSRGERPGAILICGEKILDVVSIQEIPSYCPVEDIGNDVIMPGLVDTHVHINEPGRTDWEGFETATKAAASGGITTLVDMPLNCIPVTTTVDALKQKLLVTQDQLWVDCGFYGGLIPGNLQDLESLADAGVLGFKAFLSHSGIDEFPNITEGHLREALPVFAKKGVPVLVHAELENGAIASEDHSTYKSFQDSRPKSWENNAVKLLIQLCQEYGAQIHIVHLSSSDVLTEIAQTQNDGFPISVETCPHYLHFSSEHISDGDTRFKCAPPIWESDNKEKLWSGLENGIINFITSDHSPCTAELKNLDAGNFEK</sequence>
<dbReference type="GO" id="GO:0006145">
    <property type="term" value="P:purine nucleobase catabolic process"/>
    <property type="evidence" value="ECO:0007669"/>
    <property type="project" value="TreeGrafter"/>
</dbReference>
<gene>
    <name evidence="10" type="ORF">METZ01_LOCUS149807</name>
</gene>
<dbReference type="Gene3D" id="3.20.20.140">
    <property type="entry name" value="Metal-dependent hydrolases"/>
    <property type="match status" value="1"/>
</dbReference>
<dbReference type="PROSITE" id="PS01137">
    <property type="entry name" value="TATD_1"/>
    <property type="match status" value="1"/>
</dbReference>
<feature type="non-terminal residue" evidence="10">
    <location>
        <position position="327"/>
    </location>
</feature>
<dbReference type="InterPro" id="IPR018228">
    <property type="entry name" value="DNase_TatD-rel_CS"/>
</dbReference>
<evidence type="ECO:0000256" key="6">
    <source>
        <dbReference type="ARBA" id="ARBA00022723"/>
    </source>
</evidence>
<dbReference type="Pfam" id="PF01979">
    <property type="entry name" value="Amidohydro_1"/>
    <property type="match status" value="1"/>
</dbReference>
<keyword evidence="6" id="KW-0479">Metal-binding</keyword>
<evidence type="ECO:0000256" key="3">
    <source>
        <dbReference type="ARBA" id="ARBA00010368"/>
    </source>
</evidence>
<evidence type="ECO:0000256" key="4">
    <source>
        <dbReference type="ARBA" id="ARBA00011881"/>
    </source>
</evidence>
<keyword evidence="8" id="KW-0862">Zinc</keyword>
<comment type="similarity">
    <text evidence="3">Belongs to the metallo-dependent hydrolases superfamily. Allantoinase family.</text>
</comment>
<evidence type="ECO:0000256" key="2">
    <source>
        <dbReference type="ARBA" id="ARBA00004968"/>
    </source>
</evidence>
<comment type="cofactor">
    <cofactor evidence="1">
        <name>Zn(2+)</name>
        <dbReference type="ChEBI" id="CHEBI:29105"/>
    </cofactor>
</comment>
<dbReference type="EMBL" id="UINC01024050">
    <property type="protein sequence ID" value="SVA96953.1"/>
    <property type="molecule type" value="Genomic_DNA"/>
</dbReference>
<dbReference type="InterPro" id="IPR017593">
    <property type="entry name" value="Allantoinase"/>
</dbReference>
<evidence type="ECO:0000256" key="1">
    <source>
        <dbReference type="ARBA" id="ARBA00001947"/>
    </source>
</evidence>
<dbReference type="InterPro" id="IPR006680">
    <property type="entry name" value="Amidohydro-rel"/>
</dbReference>